<dbReference type="SUPFAM" id="SSF49410">
    <property type="entry name" value="Alpha-macroglobulin receptor domain"/>
    <property type="match status" value="1"/>
</dbReference>
<keyword evidence="8" id="KW-0325">Glycoprotein</keyword>
<feature type="non-terminal residue" evidence="13">
    <location>
        <position position="1"/>
    </location>
</feature>
<dbReference type="InterPro" id="IPR009048">
    <property type="entry name" value="A-macroglobulin_rcpt-bd"/>
</dbReference>
<dbReference type="Pfam" id="PF07677">
    <property type="entry name" value="A2M_recep"/>
    <property type="match status" value="1"/>
</dbReference>
<dbReference type="InterPro" id="IPR008930">
    <property type="entry name" value="Terpenoid_cyclase/PrenylTrfase"/>
</dbReference>
<dbReference type="Pfam" id="PF07703">
    <property type="entry name" value="A2M_BRD"/>
    <property type="match status" value="1"/>
</dbReference>
<keyword evidence="7" id="KW-1015">Disulfide bond</keyword>
<keyword evidence="14" id="KW-1185">Reference proteome</keyword>
<dbReference type="Pfam" id="PF01835">
    <property type="entry name" value="MG2"/>
    <property type="match status" value="1"/>
</dbReference>
<dbReference type="Gene3D" id="2.60.40.690">
    <property type="entry name" value="Alpha-macroglobulin, receptor-binding domain"/>
    <property type="match status" value="1"/>
</dbReference>
<proteinExistence type="inferred from homology"/>
<comment type="caution">
    <text evidence="13">The sequence shown here is derived from an EMBL/GenBank/DDBJ whole genome shotgun (WGS) entry which is preliminary data.</text>
</comment>
<feature type="domain" description="Alpha-2-macroglobulin bait region" evidence="10">
    <location>
        <begin position="441"/>
        <end position="589"/>
    </location>
</feature>
<dbReference type="InterPro" id="IPR011625">
    <property type="entry name" value="A2M_N_BRD"/>
</dbReference>
<name>A0A851JX56_9PASS</name>
<feature type="signal peptide" evidence="9">
    <location>
        <begin position="1"/>
        <end position="25"/>
    </location>
</feature>
<dbReference type="InterPro" id="IPR041555">
    <property type="entry name" value="MG3"/>
</dbReference>
<dbReference type="Gene3D" id="1.50.10.20">
    <property type="match status" value="1"/>
</dbReference>
<keyword evidence="5 9" id="KW-0732">Signal</keyword>
<dbReference type="SMART" id="SM01359">
    <property type="entry name" value="A2M_N_2"/>
    <property type="match status" value="1"/>
</dbReference>
<dbReference type="InterPro" id="IPR036595">
    <property type="entry name" value="A-macroglobulin_rcpt-bd_sf"/>
</dbReference>
<dbReference type="Gene3D" id="2.20.130.20">
    <property type="match status" value="2"/>
</dbReference>
<evidence type="ECO:0000313" key="13">
    <source>
        <dbReference type="EMBL" id="NXB81232.1"/>
    </source>
</evidence>
<dbReference type="Pfam" id="PF17789">
    <property type="entry name" value="MG4"/>
    <property type="match status" value="1"/>
</dbReference>
<dbReference type="InterPro" id="IPR041813">
    <property type="entry name" value="A2M_TED"/>
</dbReference>
<feature type="non-terminal residue" evidence="13">
    <location>
        <position position="1496"/>
    </location>
</feature>
<dbReference type="Proteomes" id="UP000660704">
    <property type="component" value="Unassembled WGS sequence"/>
</dbReference>
<evidence type="ECO:0000259" key="12">
    <source>
        <dbReference type="SMART" id="SM01361"/>
    </source>
</evidence>
<dbReference type="SMART" id="SM01361">
    <property type="entry name" value="A2M_recep"/>
    <property type="match status" value="1"/>
</dbReference>
<dbReference type="EMBL" id="WBMY01016478">
    <property type="protein sequence ID" value="NXB81232.1"/>
    <property type="molecule type" value="Genomic_DNA"/>
</dbReference>
<feature type="domain" description="Alpha-macroglobulin receptor-binding" evidence="12">
    <location>
        <begin position="1393"/>
        <end position="1480"/>
    </location>
</feature>
<dbReference type="SUPFAM" id="SSF48239">
    <property type="entry name" value="Terpenoid cyclases/Protein prenyltransferases"/>
    <property type="match status" value="1"/>
</dbReference>
<dbReference type="InterPro" id="IPR047565">
    <property type="entry name" value="Alpha-macroglob_thiol-ester_cl"/>
</dbReference>
<dbReference type="InterPro" id="IPR011626">
    <property type="entry name" value="Alpha-macroglobulin_TED"/>
</dbReference>
<feature type="chain" id="PRO_5033038046" evidence="9">
    <location>
        <begin position="26"/>
        <end position="1496"/>
    </location>
</feature>
<keyword evidence="6" id="KW-0722">Serine protease inhibitor</keyword>
<dbReference type="FunFam" id="1.50.10.20:FF:000001">
    <property type="entry name" value="CD109 isoform 1"/>
    <property type="match status" value="1"/>
</dbReference>
<feature type="domain" description="Alpha-2-macroglobulin" evidence="11">
    <location>
        <begin position="750"/>
        <end position="839"/>
    </location>
</feature>
<evidence type="ECO:0000256" key="1">
    <source>
        <dbReference type="ARBA" id="ARBA00004613"/>
    </source>
</evidence>
<evidence type="ECO:0000256" key="4">
    <source>
        <dbReference type="ARBA" id="ARBA00022690"/>
    </source>
</evidence>
<evidence type="ECO:0000256" key="5">
    <source>
        <dbReference type="ARBA" id="ARBA00022729"/>
    </source>
</evidence>
<organism evidence="13 14">
    <name type="scientific">Donacobius atricapilla</name>
    <dbReference type="NCBI Taxonomy" id="237420"/>
    <lineage>
        <taxon>Eukaryota</taxon>
        <taxon>Metazoa</taxon>
        <taxon>Chordata</taxon>
        <taxon>Craniata</taxon>
        <taxon>Vertebrata</taxon>
        <taxon>Euteleostomi</taxon>
        <taxon>Archelosauria</taxon>
        <taxon>Archosauria</taxon>
        <taxon>Dinosauria</taxon>
        <taxon>Saurischia</taxon>
        <taxon>Theropoda</taxon>
        <taxon>Coelurosauria</taxon>
        <taxon>Aves</taxon>
        <taxon>Neognathae</taxon>
        <taxon>Neoaves</taxon>
        <taxon>Telluraves</taxon>
        <taxon>Australaves</taxon>
        <taxon>Passeriformes</taxon>
        <taxon>Mimidae</taxon>
        <taxon>Donacobius</taxon>
    </lineage>
</organism>
<dbReference type="PROSITE" id="PS00477">
    <property type="entry name" value="ALPHA_2_MACROGLOBULIN"/>
    <property type="match status" value="1"/>
</dbReference>
<dbReference type="GO" id="GO:0005615">
    <property type="term" value="C:extracellular space"/>
    <property type="evidence" value="ECO:0007669"/>
    <property type="project" value="InterPro"/>
</dbReference>
<dbReference type="InterPro" id="IPR014756">
    <property type="entry name" value="Ig_E-set"/>
</dbReference>
<reference evidence="13" key="1">
    <citation type="submission" date="2019-09" db="EMBL/GenBank/DDBJ databases">
        <title>Bird 10,000 Genomes (B10K) Project - Family phase.</title>
        <authorList>
            <person name="Zhang G."/>
        </authorList>
    </citation>
    <scope>NUCLEOTIDE SEQUENCE</scope>
    <source>
        <strain evidence="13">B10K-DU-001-63</strain>
        <tissue evidence="13">Muscle</tissue>
    </source>
</reference>
<dbReference type="SUPFAM" id="SSF81296">
    <property type="entry name" value="E set domains"/>
    <property type="match status" value="1"/>
</dbReference>
<comment type="subcellular location">
    <subcellularLocation>
        <location evidence="1">Secreted</location>
    </subcellularLocation>
</comment>
<dbReference type="Gene3D" id="2.60.40.10">
    <property type="entry name" value="Immunoglobulins"/>
    <property type="match status" value="2"/>
</dbReference>
<dbReference type="PANTHER" id="PTHR11412:SF185">
    <property type="entry name" value="ALPHA-2-MACROGLOBULIN-LIKE PROTEIN 1"/>
    <property type="match status" value="1"/>
</dbReference>
<dbReference type="InterPro" id="IPR002890">
    <property type="entry name" value="MG2"/>
</dbReference>
<dbReference type="PANTHER" id="PTHR11412">
    <property type="entry name" value="MACROGLOBULIN / COMPLEMENT"/>
    <property type="match status" value="1"/>
</dbReference>
<dbReference type="Pfam" id="PF00207">
    <property type="entry name" value="A2M"/>
    <property type="match status" value="1"/>
</dbReference>
<dbReference type="CDD" id="cd02897">
    <property type="entry name" value="A2M_2"/>
    <property type="match status" value="1"/>
</dbReference>
<evidence type="ECO:0000313" key="14">
    <source>
        <dbReference type="Proteomes" id="UP000660704"/>
    </source>
</evidence>
<dbReference type="InterPro" id="IPR050473">
    <property type="entry name" value="A2M/Complement_sys"/>
</dbReference>
<dbReference type="GO" id="GO:0004867">
    <property type="term" value="F:serine-type endopeptidase inhibitor activity"/>
    <property type="evidence" value="ECO:0007669"/>
    <property type="project" value="UniProtKB-KW"/>
</dbReference>
<gene>
    <name evidence="13" type="primary">A2ml1_2</name>
    <name evidence="13" type="ORF">DONATR_R02148</name>
</gene>
<dbReference type="Gene3D" id="2.60.120.1540">
    <property type="match status" value="1"/>
</dbReference>
<sequence>FQVSVGPCWMCLSHRALLSLVPARSYVVVSPAVLYHPHSATLWVHLSDLQGPLQVHVQLQGDSGTPPITLLRREVLEPHLHLNVTFPAPAPTKGKEEIVALHVSIQGDSLNVSESKKVMLRALNPGIFIQTDKAVYKPGQEVKFRVVSLDKDLTPSNQKVRDPSGNRIAQWWEVTPRQGIVDLSLPLASEPALGTYTISVEGKSHSFSVEEYVLPKFEVTIHLPSVLWEKDKKFPVEICGRYTYGKPVRGKVQAGLCLSQRPHQRRKTCTQVTGQTEKNGCFSTEVSLAAFNKTMSKLRKELEVKASLVEDGTGLEMKSTKSCKILPETVTVSFENPDHVYKPGLPYTGMIRLQGADGSGLPQRQVLLSVHNQGKEKTQSFLTDSSGRASFQLVASGWSDSVSLRAQVNRTAESQEDETAVTYRDAFLTVMPYSSKSRTFLHIRDPEGELPCGHSHLIHVDSIFGEAALGSELKSLDLVFMVLAKGTITSIFRREVAAEPGQRVSLSLELPIGVELAPMAKLLAYVVLPNGEMVADSTELYVAKCFPNQVKMAFSEARALPGAALRLQLEAAPGSLCAVRAVDRSVLLLKPEAELSAEAVYKALPEFNYPNSIQDEPFCGFPWQHSKMETYKLFQVNNCLSLPVPPHPGAARASPKWTTSTFSQGAALKLFTNAKTREDCLPRLPLVGLQGPGGEHSPCSALPFPGAETGLRYFILSSPVPEAPKLFSLAIPHIEDRDETPAPRTYFPETWLWDLVPVGEGGSAEVMVTVPDAITEWEAGMFCMAPQGLGLSPAATLTAFQPFFVELALPYAVVRHETFNLRATVFNYLRQCLRVQVTLAESEELEVSPGAGDTYRGCVCADEAKTFQWGVRAKSLGEVNITVSTEALSSTEPCGNELPLVPAQGRVDTVIKPLLVQPGGILVEKAHSSLLCQEGAEKVSLEIPANILENSQRAHVTVMGDILGNALQNVDSLLAMPYGCGEQNMVRFAPNIYIQQYLEKTGQLLPDIRAKAQGFLQSGYQRELLYKHNDGSYSAFGKSDPKGNTWLTAFVLKSFGQARAYVAIEERHITDALQWLRQHQRKSGCFRSTGKLFNNALQGGVSDELSLSAYVTAAMLELGLPTLEPAVSSALKCLQDSPTDNPYTQALLAYVFGLAGLQEQQQVQLQRLAQHSVSAEGQLYWQRKGQVQKPSEPSWATAAPAEVEMTAYVLLAYLSQPSVSPADLATASHIVRWLCKQQNPYGGFASTQDTVVALQALAKYAALTHGTNGDFTVTVTSPTGTVQDFVLDSSNRLVLQWAALPELPGTYGLRARGQGCALVQVGAACAPCPWPCPCPLTGLTLCCPQVTLRYNVPPLPSTAAFELRVETEALLGTQNPQFLLRLWAWYSGERPATNMVVIEAKLPSGYSPDKKSVVELKRQNLVKKVEVQPDQVTIYLEQLSKEEETFSFRAQQDFLVSNLQPATVSLYDYYETGEACRAMSPGPVATPAAPGAQWGL</sequence>
<dbReference type="InterPro" id="IPR013783">
    <property type="entry name" value="Ig-like_fold"/>
</dbReference>
<evidence type="ECO:0000256" key="3">
    <source>
        <dbReference type="ARBA" id="ARBA00022525"/>
    </source>
</evidence>
<dbReference type="SMART" id="SM01419">
    <property type="entry name" value="Thiol-ester_cl"/>
    <property type="match status" value="1"/>
</dbReference>
<protein>
    <submittedName>
        <fullName evidence="13">A2ML1 protein</fullName>
    </submittedName>
</protein>
<evidence type="ECO:0000256" key="7">
    <source>
        <dbReference type="ARBA" id="ARBA00023157"/>
    </source>
</evidence>
<evidence type="ECO:0000256" key="6">
    <source>
        <dbReference type="ARBA" id="ARBA00022900"/>
    </source>
</evidence>
<keyword evidence="3" id="KW-0964">Secreted</keyword>
<dbReference type="InterPro" id="IPR019742">
    <property type="entry name" value="MacrogloblnA2_CS"/>
</dbReference>
<dbReference type="Pfam" id="PF07678">
    <property type="entry name" value="TED_complement"/>
    <property type="match status" value="1"/>
</dbReference>
<dbReference type="InterPro" id="IPR001599">
    <property type="entry name" value="Macroglobln_a2"/>
</dbReference>
<accession>A0A851JX56</accession>
<evidence type="ECO:0000259" key="11">
    <source>
        <dbReference type="SMART" id="SM01360"/>
    </source>
</evidence>
<comment type="similarity">
    <text evidence="2">Belongs to the protease inhibitor I39 (alpha-2-macroglobulin) family.</text>
</comment>
<dbReference type="SMART" id="SM01360">
    <property type="entry name" value="A2M"/>
    <property type="match status" value="1"/>
</dbReference>
<dbReference type="FunFam" id="2.60.40.1930:FF:000001">
    <property type="entry name" value="CD109 isoform 3"/>
    <property type="match status" value="1"/>
</dbReference>
<evidence type="ECO:0000256" key="2">
    <source>
        <dbReference type="ARBA" id="ARBA00010952"/>
    </source>
</evidence>
<evidence type="ECO:0000259" key="10">
    <source>
        <dbReference type="SMART" id="SM01359"/>
    </source>
</evidence>
<dbReference type="InterPro" id="IPR040839">
    <property type="entry name" value="MG4"/>
</dbReference>
<keyword evidence="4" id="KW-0646">Protease inhibitor</keyword>
<dbReference type="Gene3D" id="2.60.40.1930">
    <property type="match status" value="2"/>
</dbReference>
<evidence type="ECO:0000256" key="9">
    <source>
        <dbReference type="SAM" id="SignalP"/>
    </source>
</evidence>
<evidence type="ECO:0000256" key="8">
    <source>
        <dbReference type="ARBA" id="ARBA00023180"/>
    </source>
</evidence>
<dbReference type="Gene3D" id="2.60.40.1940">
    <property type="match status" value="1"/>
</dbReference>
<dbReference type="Pfam" id="PF17791">
    <property type="entry name" value="MG3"/>
    <property type="match status" value="1"/>
</dbReference>